<sequence length="867" mass="93691">MRAIVVLVITFGSIFAATSVEQRNEDQHYNLKEKFHHNLEENIHHHHVDEKNHHHVNEKTHHHANEKTHHHLNEKAHHHANEKVHHHLNEKTHHHLNDKSHHHLKDKSHGNHGEYSHYSGHHLRHEVKHHNQGSHFFHHGYRVHENTREGSQNCRWVCDELPKDMSSTTRISMEFKVLYKGSMSLLGLEHTNLQLALVLDYKNDNILLLNGKTGVTYILSGSSQQVIRLKLSPETKDVLWDLSKSSFTEYFGKLSIENILKIGQQYGQKSDLSSLPEPLATEIGENFKNLGFPAPTAEELRFIATFASYLRNVLSLLYKGTGHFYIQNNFRWFVKINALLANLLDPSTSGIDLSKINIDPRSIFNGTSGIETFIKLFTQIGSNVDLSKLAGSIFSSRERVLKFFSDVSGGSHNGLDGLISISVNVAKALSGQGSINDVIASILKYNSTELNEPTYAQLIDQGLEIVRSQQNAYHSHAFDGIYTFLKALADNNLILSNVNIADIIKIFFSPNPLDRVSIVIKILSTFAPQRGIPHFFKFITEALNSSNPSHFLNGLVPGLNVSQFGNGNVLQTILQGRNITQLLSGGGNISSILSQIPVLGQYLNPQYLRAMLSGNFGNLTSGNIFGQIFNSSQGGGIASSIQNGIQGLINASQSGGGSGGIASSIQNGIQGLINASQSGGGSGGIASGIQNGIQGLINASQSGGGSGGIAGSIQNGIGNLFGVTAQAQAQGSTQSSGSEATTSKPEESSEAGASVSGAEVASTTPGSKEVSEPKNEESSSPASKAATAPGPEAVTSEPEKSSGATGKIETASQPIGVQSSGSGPYLSGGFTGGVSFHDRHRAQNKHHNAHNHNQKSEDKLHGKKLHQ</sequence>
<proteinExistence type="predicted"/>
<feature type="compositionally biased region" description="Low complexity" evidence="1">
    <location>
        <begin position="728"/>
        <end position="743"/>
    </location>
</feature>
<feature type="compositionally biased region" description="Basic and acidic residues" evidence="1">
    <location>
        <begin position="90"/>
        <end position="99"/>
    </location>
</feature>
<evidence type="ECO:0000313" key="3">
    <source>
        <dbReference type="EMBL" id="CAH1098626.1"/>
    </source>
</evidence>
<dbReference type="AlphaFoldDB" id="A0A9P0CCF4"/>
<keyword evidence="2" id="KW-0732">Signal</keyword>
<feature type="region of interest" description="Disordered" evidence="1">
    <location>
        <begin position="728"/>
        <end position="867"/>
    </location>
</feature>
<evidence type="ECO:0000256" key="1">
    <source>
        <dbReference type="SAM" id="MobiDB-lite"/>
    </source>
</evidence>
<evidence type="ECO:0000256" key="2">
    <source>
        <dbReference type="SAM" id="SignalP"/>
    </source>
</evidence>
<organism evidence="3 4">
    <name type="scientific">Psylliodes chrysocephalus</name>
    <dbReference type="NCBI Taxonomy" id="3402493"/>
    <lineage>
        <taxon>Eukaryota</taxon>
        <taxon>Metazoa</taxon>
        <taxon>Ecdysozoa</taxon>
        <taxon>Arthropoda</taxon>
        <taxon>Hexapoda</taxon>
        <taxon>Insecta</taxon>
        <taxon>Pterygota</taxon>
        <taxon>Neoptera</taxon>
        <taxon>Endopterygota</taxon>
        <taxon>Coleoptera</taxon>
        <taxon>Polyphaga</taxon>
        <taxon>Cucujiformia</taxon>
        <taxon>Chrysomeloidea</taxon>
        <taxon>Chrysomelidae</taxon>
        <taxon>Galerucinae</taxon>
        <taxon>Alticini</taxon>
        <taxon>Psylliodes</taxon>
    </lineage>
</organism>
<reference evidence="3" key="1">
    <citation type="submission" date="2022-01" db="EMBL/GenBank/DDBJ databases">
        <authorList>
            <person name="King R."/>
        </authorList>
    </citation>
    <scope>NUCLEOTIDE SEQUENCE</scope>
</reference>
<feature type="signal peptide" evidence="2">
    <location>
        <begin position="1"/>
        <end position="16"/>
    </location>
</feature>
<feature type="compositionally biased region" description="Low complexity" evidence="1">
    <location>
        <begin position="778"/>
        <end position="791"/>
    </location>
</feature>
<feature type="chain" id="PRO_5040266722" evidence="2">
    <location>
        <begin position="17"/>
        <end position="867"/>
    </location>
</feature>
<name>A0A9P0CCF4_9CUCU</name>
<feature type="compositionally biased region" description="Low complexity" evidence="1">
    <location>
        <begin position="750"/>
        <end position="762"/>
    </location>
</feature>
<accession>A0A9P0CCF4</accession>
<dbReference type="EMBL" id="OV651813">
    <property type="protein sequence ID" value="CAH1098626.1"/>
    <property type="molecule type" value="Genomic_DNA"/>
</dbReference>
<keyword evidence="4" id="KW-1185">Reference proteome</keyword>
<evidence type="ECO:0000313" key="4">
    <source>
        <dbReference type="Proteomes" id="UP001153636"/>
    </source>
</evidence>
<feature type="compositionally biased region" description="Polar residues" evidence="1">
    <location>
        <begin position="810"/>
        <end position="822"/>
    </location>
</feature>
<dbReference type="OrthoDB" id="6775701at2759"/>
<protein>
    <submittedName>
        <fullName evidence="3">Uncharacterized protein</fullName>
    </submittedName>
</protein>
<dbReference type="Proteomes" id="UP001153636">
    <property type="component" value="Chromosome 1"/>
</dbReference>
<gene>
    <name evidence="3" type="ORF">PSYICH_LOCUS576</name>
</gene>
<feature type="region of interest" description="Disordered" evidence="1">
    <location>
        <begin position="90"/>
        <end position="118"/>
    </location>
</feature>
<feature type="compositionally biased region" description="Basic residues" evidence="1">
    <location>
        <begin position="838"/>
        <end position="853"/>
    </location>
</feature>